<dbReference type="Gene3D" id="2.60.40.420">
    <property type="entry name" value="Cupredoxins - blue copper proteins"/>
    <property type="match status" value="1"/>
</dbReference>
<feature type="domain" description="Phytocyanin" evidence="5">
    <location>
        <begin position="25"/>
        <end position="123"/>
    </location>
</feature>
<dbReference type="PROSITE" id="PS51485">
    <property type="entry name" value="PHYTOCYANIN"/>
    <property type="match status" value="1"/>
</dbReference>
<dbReference type="GO" id="GO:0046872">
    <property type="term" value="F:metal ion binding"/>
    <property type="evidence" value="ECO:0007669"/>
    <property type="project" value="UniProtKB-KW"/>
</dbReference>
<dbReference type="GO" id="GO:0005886">
    <property type="term" value="C:plasma membrane"/>
    <property type="evidence" value="ECO:0007669"/>
    <property type="project" value="TreeGrafter"/>
</dbReference>
<sequence length="254" mass="26079">MGIIGQVSFAVLMVFSIAAVPNLAKEYIVGDAEGWTMNVDYTSWANGKTFAVGDSLVFNYGAMHTVDEVSETEYDSCATGNSITSDSSGASTISLKTSGTHYFICAAMGHCDSGMKLAVTVAETSDDTSSSTSLIPAPTPMLGATTTPTASPDELPVPSSSDADITPMNPNPTPFGSISSSGNMPPTTIPPSAFEPVSSKSAPVTTVINDPNAIEPTPPFSEITSNVDEESSSSANIVSSPVMGALVIGLLTLF</sequence>
<dbReference type="EMBL" id="JAJJMA010060574">
    <property type="protein sequence ID" value="MCL7026732.1"/>
    <property type="molecule type" value="Genomic_DNA"/>
</dbReference>
<gene>
    <name evidence="6" type="ORF">MKW94_001397</name>
</gene>
<evidence type="ECO:0000256" key="4">
    <source>
        <dbReference type="SAM" id="SignalP"/>
    </source>
</evidence>
<dbReference type="Pfam" id="PF02298">
    <property type="entry name" value="Cu_bind_like"/>
    <property type="match status" value="1"/>
</dbReference>
<dbReference type="InterPro" id="IPR039391">
    <property type="entry name" value="Phytocyanin-like"/>
</dbReference>
<proteinExistence type="predicted"/>
<feature type="chain" id="PRO_5041372257" description="Phytocyanin domain-containing protein" evidence="4">
    <location>
        <begin position="25"/>
        <end position="254"/>
    </location>
</feature>
<dbReference type="GO" id="GO:0009055">
    <property type="term" value="F:electron transfer activity"/>
    <property type="evidence" value="ECO:0007669"/>
    <property type="project" value="InterPro"/>
</dbReference>
<evidence type="ECO:0000256" key="3">
    <source>
        <dbReference type="SAM" id="MobiDB-lite"/>
    </source>
</evidence>
<evidence type="ECO:0000259" key="5">
    <source>
        <dbReference type="PROSITE" id="PS51485"/>
    </source>
</evidence>
<dbReference type="FunFam" id="2.60.40.420:FF:000003">
    <property type="entry name" value="Blue copper"/>
    <property type="match status" value="1"/>
</dbReference>
<keyword evidence="7" id="KW-1185">Reference proteome</keyword>
<evidence type="ECO:0000313" key="6">
    <source>
        <dbReference type="EMBL" id="MCL7026732.1"/>
    </source>
</evidence>
<dbReference type="InterPro" id="IPR003245">
    <property type="entry name" value="Phytocyanin_dom"/>
</dbReference>
<comment type="caution">
    <text evidence="6">The sequence shown here is derived from an EMBL/GenBank/DDBJ whole genome shotgun (WGS) entry which is preliminary data.</text>
</comment>
<dbReference type="Proteomes" id="UP001177140">
    <property type="component" value="Unassembled WGS sequence"/>
</dbReference>
<dbReference type="AlphaFoldDB" id="A0AA41V076"/>
<name>A0AA41V076_PAPNU</name>
<dbReference type="PANTHER" id="PTHR33021">
    <property type="entry name" value="BLUE COPPER PROTEIN"/>
    <property type="match status" value="1"/>
</dbReference>
<protein>
    <recommendedName>
        <fullName evidence="5">Phytocyanin domain-containing protein</fullName>
    </recommendedName>
</protein>
<feature type="signal peptide" evidence="4">
    <location>
        <begin position="1"/>
        <end position="24"/>
    </location>
</feature>
<evidence type="ECO:0000256" key="2">
    <source>
        <dbReference type="ARBA" id="ARBA00023180"/>
    </source>
</evidence>
<dbReference type="CDD" id="cd04216">
    <property type="entry name" value="Phytocyanin"/>
    <property type="match status" value="1"/>
</dbReference>
<evidence type="ECO:0000256" key="1">
    <source>
        <dbReference type="ARBA" id="ARBA00022723"/>
    </source>
</evidence>
<keyword evidence="2" id="KW-0325">Glycoprotein</keyword>
<feature type="region of interest" description="Disordered" evidence="3">
    <location>
        <begin position="127"/>
        <end position="161"/>
    </location>
</feature>
<dbReference type="InterPro" id="IPR008972">
    <property type="entry name" value="Cupredoxin"/>
</dbReference>
<dbReference type="PANTHER" id="PTHR33021:SF193">
    <property type="entry name" value="OS06G0218600 PROTEIN"/>
    <property type="match status" value="1"/>
</dbReference>
<keyword evidence="1" id="KW-0479">Metal-binding</keyword>
<accession>A0AA41V076</accession>
<reference evidence="6" key="1">
    <citation type="submission" date="2022-03" db="EMBL/GenBank/DDBJ databases">
        <title>A functionally conserved STORR gene fusion in Papaver species that diverged 16.8 million years ago.</title>
        <authorList>
            <person name="Catania T."/>
        </authorList>
    </citation>
    <scope>NUCLEOTIDE SEQUENCE</scope>
    <source>
        <strain evidence="6">S-191538</strain>
    </source>
</reference>
<keyword evidence="4" id="KW-0732">Signal</keyword>
<dbReference type="SUPFAM" id="SSF49503">
    <property type="entry name" value="Cupredoxins"/>
    <property type="match status" value="1"/>
</dbReference>
<evidence type="ECO:0000313" key="7">
    <source>
        <dbReference type="Proteomes" id="UP001177140"/>
    </source>
</evidence>
<organism evidence="6 7">
    <name type="scientific">Papaver nudicaule</name>
    <name type="common">Iceland poppy</name>
    <dbReference type="NCBI Taxonomy" id="74823"/>
    <lineage>
        <taxon>Eukaryota</taxon>
        <taxon>Viridiplantae</taxon>
        <taxon>Streptophyta</taxon>
        <taxon>Embryophyta</taxon>
        <taxon>Tracheophyta</taxon>
        <taxon>Spermatophyta</taxon>
        <taxon>Magnoliopsida</taxon>
        <taxon>Ranunculales</taxon>
        <taxon>Papaveraceae</taxon>
        <taxon>Papaveroideae</taxon>
        <taxon>Papaver</taxon>
    </lineage>
</organism>